<dbReference type="Pfam" id="PF04724">
    <property type="entry name" value="Glyco_transf_17"/>
    <property type="match status" value="1"/>
</dbReference>
<dbReference type="RefSeq" id="XP_028476136.1">
    <property type="nucleotide sequence ID" value="XM_028623203.1"/>
</dbReference>
<feature type="transmembrane region" description="Helical" evidence="2">
    <location>
        <begin position="53"/>
        <end position="75"/>
    </location>
</feature>
<feature type="region of interest" description="Disordered" evidence="1">
    <location>
        <begin position="1"/>
        <end position="30"/>
    </location>
</feature>
<keyword evidence="4" id="KW-1185">Reference proteome</keyword>
<dbReference type="OrthoDB" id="6474464at2759"/>
<proteinExistence type="predicted"/>
<evidence type="ECO:0000313" key="3">
    <source>
        <dbReference type="EMBL" id="RSH81681.1"/>
    </source>
</evidence>
<evidence type="ECO:0000313" key="4">
    <source>
        <dbReference type="Proteomes" id="UP000279236"/>
    </source>
</evidence>
<evidence type="ECO:0008006" key="5">
    <source>
        <dbReference type="Google" id="ProtNLM"/>
    </source>
</evidence>
<dbReference type="Proteomes" id="UP000279236">
    <property type="component" value="Unassembled WGS sequence"/>
</dbReference>
<dbReference type="EMBL" id="RSCE01000006">
    <property type="protein sequence ID" value="RSH81681.1"/>
    <property type="molecule type" value="Genomic_DNA"/>
</dbReference>
<dbReference type="STRING" id="105984.A0A427XSE3"/>
<evidence type="ECO:0000256" key="1">
    <source>
        <dbReference type="SAM" id="MobiDB-lite"/>
    </source>
</evidence>
<dbReference type="GO" id="GO:0003830">
    <property type="term" value="F:beta-1,4-mannosylglycoprotein 4-beta-N-acetylglucosaminyltransferase activity"/>
    <property type="evidence" value="ECO:0007669"/>
    <property type="project" value="InterPro"/>
</dbReference>
<dbReference type="InterPro" id="IPR006813">
    <property type="entry name" value="Glyco_trans_17"/>
</dbReference>
<organism evidence="3 4">
    <name type="scientific">Apiotrichum porosum</name>
    <dbReference type="NCBI Taxonomy" id="105984"/>
    <lineage>
        <taxon>Eukaryota</taxon>
        <taxon>Fungi</taxon>
        <taxon>Dikarya</taxon>
        <taxon>Basidiomycota</taxon>
        <taxon>Agaricomycotina</taxon>
        <taxon>Tremellomycetes</taxon>
        <taxon>Trichosporonales</taxon>
        <taxon>Trichosporonaceae</taxon>
        <taxon>Apiotrichum</taxon>
    </lineage>
</organism>
<reference evidence="3 4" key="1">
    <citation type="submission" date="2018-11" db="EMBL/GenBank/DDBJ databases">
        <title>Genome sequence of Apiotrichum porosum DSM 27194.</title>
        <authorList>
            <person name="Aliyu H."/>
            <person name="Gorte O."/>
            <person name="Ochsenreither K."/>
        </authorList>
    </citation>
    <scope>NUCLEOTIDE SEQUENCE [LARGE SCALE GENOMIC DNA]</scope>
    <source>
        <strain evidence="3 4">DSM 27194</strain>
    </source>
</reference>
<dbReference type="PANTHER" id="PTHR12224">
    <property type="entry name" value="BETA-1,4-MANNOSYL-GLYCOPROTEIN BETA-1,4-N-ACETYLGLUCOSAMINYL-TRANSFERASE"/>
    <property type="match status" value="1"/>
</dbReference>
<sequence>MLSSRTNSSVSSNGSRHHSSEDDSPLLPTFIEEPKPALRSSSRPWSSRRRRRYIYLIGTLLFVVFIFHAQIVVAWRDFGYIIRPLWDTPREGLEPWAVITHHSKPHPGGADNTSWCALHGWEVRDSPAVLVDALPFSFELDLLEIRMREYAGLVSSIVVIESIMTYAGTPKPLYLAPQMERFEELSRQTGIRLVYKQVGDDFVPNIPKGSFENEVKQRSAIRDIIEGERDNGHIPDGAIILIADTDELISRETLELMSACKVPDSMHFNLKNYRFSFNLPLPDAGNWVAKTETVKKGEEFGYSRYRAADAPLLENAGWHCTFCFPTLEDMRHKMGTYSHNDRLTNPRLLEEKQLRHRVCTGQDPFGMWPEVFSFSDLVTQSIDVTPLLSFQHLPLALKQDPKRFPYLVDKGRHSMGVYQSEKVPQLHVGHPFGSVRHPGEA</sequence>
<name>A0A427XSE3_9TREE</name>
<dbReference type="GO" id="GO:0016020">
    <property type="term" value="C:membrane"/>
    <property type="evidence" value="ECO:0007669"/>
    <property type="project" value="InterPro"/>
</dbReference>
<gene>
    <name evidence="3" type="ORF">EHS24_007864</name>
</gene>
<dbReference type="AlphaFoldDB" id="A0A427XSE3"/>
<dbReference type="GeneID" id="39592407"/>
<evidence type="ECO:0000256" key="2">
    <source>
        <dbReference type="SAM" id="Phobius"/>
    </source>
</evidence>
<keyword evidence="2" id="KW-0472">Membrane</keyword>
<keyword evidence="2" id="KW-1133">Transmembrane helix</keyword>
<accession>A0A427XSE3</accession>
<protein>
    <recommendedName>
        <fullName evidence="5">Beta-1,4-mannosyl-glycoprotein 4-beta-N-acetylglucosaminyltransferase</fullName>
    </recommendedName>
</protein>
<dbReference type="GO" id="GO:0006044">
    <property type="term" value="P:N-acetylglucosamine metabolic process"/>
    <property type="evidence" value="ECO:0007669"/>
    <property type="project" value="TreeGrafter"/>
</dbReference>
<feature type="compositionally biased region" description="Low complexity" evidence="1">
    <location>
        <begin position="1"/>
        <end position="14"/>
    </location>
</feature>
<comment type="caution">
    <text evidence="3">The sequence shown here is derived from an EMBL/GenBank/DDBJ whole genome shotgun (WGS) entry which is preliminary data.</text>
</comment>
<keyword evidence="2" id="KW-0812">Transmembrane</keyword>
<dbReference type="PANTHER" id="PTHR12224:SF0">
    <property type="entry name" value="BETA-1,4-MANNOSYL-GLYCOPROTEIN 4-BETA-N-ACETYLGLUCOSAMINYLTRANSFERASE"/>
    <property type="match status" value="1"/>
</dbReference>